<proteinExistence type="predicted"/>
<reference evidence="2 3" key="1">
    <citation type="journal article" date="2008" name="BMC Genomics">
        <title>Genome sequence and rapid evolution of the rice pathogen Xanthomonas oryzae pv. oryzae PXO99A.</title>
        <authorList>
            <person name="Salzberg S.L."/>
            <person name="Sommer D.D."/>
            <person name="Schatz M.C."/>
            <person name="Phillippy A.M."/>
            <person name="Rabinowicz P.D."/>
            <person name="Tsuge S."/>
            <person name="Furutani A."/>
            <person name="Ochiai H."/>
            <person name="Delcher A.L."/>
            <person name="Kelley D."/>
            <person name="Madupu R."/>
            <person name="Puiu D."/>
            <person name="Radune D."/>
            <person name="Shumway M."/>
            <person name="Trapnell C."/>
            <person name="Aparna G."/>
            <person name="Jha G."/>
            <person name="Pandey A."/>
            <person name="Patil P.B."/>
            <person name="Ishihara H."/>
            <person name="Meyer D.F."/>
            <person name="Szurek B."/>
            <person name="Verdier V."/>
            <person name="Koebnik R."/>
            <person name="Dow J.M."/>
            <person name="Ryan R.P."/>
            <person name="Hirata H."/>
            <person name="Tsuyumu S."/>
            <person name="Won Lee S."/>
            <person name="Seo Y.S."/>
            <person name="Sriariyanum M."/>
            <person name="Ronald P.C."/>
            <person name="Sonti R.V."/>
            <person name="Van Sluys M.A."/>
            <person name="Leach J.E."/>
            <person name="White F.F."/>
            <person name="Bogdanove A.J."/>
        </authorList>
    </citation>
    <scope>NUCLEOTIDE SEQUENCE [LARGE SCALE GENOMIC DNA]</scope>
    <source>
        <strain evidence="2 3">PXO99A</strain>
    </source>
</reference>
<organism evidence="2 3">
    <name type="scientific">Xanthomonas oryzae pv. oryzae (strain PXO99A)</name>
    <dbReference type="NCBI Taxonomy" id="360094"/>
    <lineage>
        <taxon>Bacteria</taxon>
        <taxon>Pseudomonadati</taxon>
        <taxon>Pseudomonadota</taxon>
        <taxon>Gammaproteobacteria</taxon>
        <taxon>Lysobacterales</taxon>
        <taxon>Lysobacteraceae</taxon>
        <taxon>Xanthomonas</taxon>
    </lineage>
</organism>
<protein>
    <submittedName>
        <fullName evidence="2">Uncharacterized protein</fullName>
    </submittedName>
</protein>
<evidence type="ECO:0000313" key="2">
    <source>
        <dbReference type="EMBL" id="ACD58906.1"/>
    </source>
</evidence>
<accession>A0A0K0GKX4</accession>
<evidence type="ECO:0000256" key="1">
    <source>
        <dbReference type="SAM" id="MobiDB-lite"/>
    </source>
</evidence>
<evidence type="ECO:0000313" key="3">
    <source>
        <dbReference type="Proteomes" id="UP000001740"/>
    </source>
</evidence>
<dbReference type="EMBL" id="CP000967">
    <property type="protein sequence ID" value="ACD58906.1"/>
    <property type="molecule type" value="Genomic_DNA"/>
</dbReference>
<sequence>MQRLAGQPLRRVTGGNGDDEIGRGGECHTRALRDAVKSGETREPNRMLSLCD</sequence>
<dbReference type="AlphaFoldDB" id="A0A0K0GKX4"/>
<dbReference type="HOGENOM" id="CLU_3086242_0_0_6"/>
<name>A0A0K0GKX4_XANOP</name>
<dbReference type="KEGG" id="xop:PXO_00586"/>
<gene>
    <name evidence="2" type="ordered locus">PXO_00586</name>
</gene>
<feature type="region of interest" description="Disordered" evidence="1">
    <location>
        <begin position="1"/>
        <end position="26"/>
    </location>
</feature>
<dbReference type="Proteomes" id="UP000001740">
    <property type="component" value="Chromosome"/>
</dbReference>